<evidence type="ECO:0000256" key="11">
    <source>
        <dbReference type="RuleBase" id="RU004136"/>
    </source>
</evidence>
<dbReference type="Gene3D" id="3.90.190.20">
    <property type="entry name" value="Mur ligase, C-terminal domain"/>
    <property type="match status" value="1"/>
</dbReference>
<sequence>MEPVTLQDVAQATGGVLVPGSAASIEFSGVALDSKEVRIGEIFWAIRGERFDGHDFVHEAIANGARAIVAEDLSFGFCSVPVLIVQHSRSALADFAGWYRRLIDAVVIGVTGSVGKTTTRELIHAALSVKQSGTRSPQNFNNLLGVSRTLLSISKRHRHAVVEMATSSPREISTLSEIVSPDIGVVTSIGEAHIRGLKSVTGVAEEKGDLLRSLPKHGVAFVPSTAPAFDRLTADVEAELITIGSNPSADVVARLVKFDGERLIANIEGSEVRIKVAGPHMLSDVATAYCVAKRFGLSDEEINHGFDSFTPLSGRGLTIRRKPWTVVDDTYNANPTSVRGAIDGLIARPCAGRRILVIGDMLDLGEASTVGHESIGQYAKDQGLDVLIGCGRYAGHFAHGWRQAGMDAQCPVFVCDSASEVFDVLRDELTPGDVVWIKGSRETRMERVVEWLDDFNPAVTLPLDTPHSAPARTAA</sequence>
<evidence type="ECO:0000256" key="5">
    <source>
        <dbReference type="ARBA" id="ARBA00022840"/>
    </source>
</evidence>
<organism evidence="15 16">
    <name type="scientific">Stratiformator vulcanicus</name>
    <dbReference type="NCBI Taxonomy" id="2527980"/>
    <lineage>
        <taxon>Bacteria</taxon>
        <taxon>Pseudomonadati</taxon>
        <taxon>Planctomycetota</taxon>
        <taxon>Planctomycetia</taxon>
        <taxon>Planctomycetales</taxon>
        <taxon>Planctomycetaceae</taxon>
        <taxon>Stratiformator</taxon>
    </lineage>
</organism>
<evidence type="ECO:0000256" key="3">
    <source>
        <dbReference type="ARBA" id="ARBA00022618"/>
    </source>
</evidence>
<dbReference type="UniPathway" id="UPA00219"/>
<evidence type="ECO:0000256" key="8">
    <source>
        <dbReference type="ARBA" id="ARBA00023306"/>
    </source>
</evidence>
<gene>
    <name evidence="10 15" type="primary">murF</name>
    <name evidence="15" type="ORF">Pan189_25780</name>
</gene>
<protein>
    <recommendedName>
        <fullName evidence="10 11">UDP-N-acetylmuramoyl-tripeptide--D-alanyl-D-alanine ligase</fullName>
        <ecNumber evidence="10 11">6.3.2.10</ecNumber>
    </recommendedName>
    <alternativeName>
        <fullName evidence="10">D-alanyl-D-alanine-adding enzyme</fullName>
    </alternativeName>
</protein>
<dbReference type="EC" id="6.3.2.10" evidence="10 11"/>
<dbReference type="NCBIfam" id="TIGR01143">
    <property type="entry name" value="murF"/>
    <property type="match status" value="1"/>
</dbReference>
<dbReference type="InterPro" id="IPR036615">
    <property type="entry name" value="Mur_ligase_C_dom_sf"/>
</dbReference>
<name>A0A517R2U0_9PLAN</name>
<dbReference type="InterPro" id="IPR000713">
    <property type="entry name" value="Mur_ligase_N"/>
</dbReference>
<dbReference type="SUPFAM" id="SSF63418">
    <property type="entry name" value="MurE/MurF N-terminal domain"/>
    <property type="match status" value="1"/>
</dbReference>
<reference evidence="15 16" key="1">
    <citation type="submission" date="2019-02" db="EMBL/GenBank/DDBJ databases">
        <title>Deep-cultivation of Planctomycetes and their phenomic and genomic characterization uncovers novel biology.</title>
        <authorList>
            <person name="Wiegand S."/>
            <person name="Jogler M."/>
            <person name="Boedeker C."/>
            <person name="Pinto D."/>
            <person name="Vollmers J."/>
            <person name="Rivas-Marin E."/>
            <person name="Kohn T."/>
            <person name="Peeters S.H."/>
            <person name="Heuer A."/>
            <person name="Rast P."/>
            <person name="Oberbeckmann S."/>
            <person name="Bunk B."/>
            <person name="Jeske O."/>
            <person name="Meyerdierks A."/>
            <person name="Storesund J.E."/>
            <person name="Kallscheuer N."/>
            <person name="Luecker S."/>
            <person name="Lage O.M."/>
            <person name="Pohl T."/>
            <person name="Merkel B.J."/>
            <person name="Hornburger P."/>
            <person name="Mueller R.-W."/>
            <person name="Bruemmer F."/>
            <person name="Labrenz M."/>
            <person name="Spormann A.M."/>
            <person name="Op den Camp H."/>
            <person name="Overmann J."/>
            <person name="Amann R."/>
            <person name="Jetten M.S.M."/>
            <person name="Mascher T."/>
            <person name="Medema M.H."/>
            <person name="Devos D.P."/>
            <person name="Kaster A.-K."/>
            <person name="Ovreas L."/>
            <person name="Rohde M."/>
            <person name="Galperin M.Y."/>
            <person name="Jogler C."/>
        </authorList>
    </citation>
    <scope>NUCLEOTIDE SEQUENCE [LARGE SCALE GENOMIC DNA]</scope>
    <source>
        <strain evidence="15 16">Pan189</strain>
    </source>
</reference>
<dbReference type="GO" id="GO:0005524">
    <property type="term" value="F:ATP binding"/>
    <property type="evidence" value="ECO:0007669"/>
    <property type="project" value="UniProtKB-UniRule"/>
</dbReference>
<feature type="domain" description="Mur ligase C-terminal" evidence="13">
    <location>
        <begin position="318"/>
        <end position="441"/>
    </location>
</feature>
<evidence type="ECO:0000313" key="16">
    <source>
        <dbReference type="Proteomes" id="UP000317318"/>
    </source>
</evidence>
<comment type="catalytic activity">
    <reaction evidence="10 11">
        <text>D-alanyl-D-alanine + UDP-N-acetyl-alpha-D-muramoyl-L-alanyl-gamma-D-glutamyl-meso-2,6-diaminopimelate + ATP = UDP-N-acetyl-alpha-D-muramoyl-L-alanyl-gamma-D-glutamyl-meso-2,6-diaminopimeloyl-D-alanyl-D-alanine + ADP + phosphate + H(+)</text>
        <dbReference type="Rhea" id="RHEA:28374"/>
        <dbReference type="ChEBI" id="CHEBI:15378"/>
        <dbReference type="ChEBI" id="CHEBI:30616"/>
        <dbReference type="ChEBI" id="CHEBI:43474"/>
        <dbReference type="ChEBI" id="CHEBI:57822"/>
        <dbReference type="ChEBI" id="CHEBI:61386"/>
        <dbReference type="ChEBI" id="CHEBI:83905"/>
        <dbReference type="ChEBI" id="CHEBI:456216"/>
        <dbReference type="EC" id="6.3.2.10"/>
    </reaction>
</comment>
<proteinExistence type="inferred from homology"/>
<keyword evidence="1 10" id="KW-0963">Cytoplasm</keyword>
<comment type="similarity">
    <text evidence="10">Belongs to the MurCDEF family. MurF subfamily.</text>
</comment>
<evidence type="ECO:0000256" key="2">
    <source>
        <dbReference type="ARBA" id="ARBA00022598"/>
    </source>
</evidence>
<dbReference type="HAMAP" id="MF_02019">
    <property type="entry name" value="MurF"/>
    <property type="match status" value="1"/>
</dbReference>
<evidence type="ECO:0000256" key="1">
    <source>
        <dbReference type="ARBA" id="ARBA00022490"/>
    </source>
</evidence>
<keyword evidence="5 10" id="KW-0067">ATP-binding</keyword>
<evidence type="ECO:0000256" key="6">
    <source>
        <dbReference type="ARBA" id="ARBA00022960"/>
    </source>
</evidence>
<keyword evidence="9 10" id="KW-0961">Cell wall biogenesis/degradation</keyword>
<dbReference type="GO" id="GO:0071555">
    <property type="term" value="P:cell wall organization"/>
    <property type="evidence" value="ECO:0007669"/>
    <property type="project" value="UniProtKB-KW"/>
</dbReference>
<dbReference type="InterPro" id="IPR035911">
    <property type="entry name" value="MurE/MurF_N"/>
</dbReference>
<evidence type="ECO:0000256" key="9">
    <source>
        <dbReference type="ARBA" id="ARBA00023316"/>
    </source>
</evidence>
<dbReference type="GO" id="GO:0009252">
    <property type="term" value="P:peptidoglycan biosynthetic process"/>
    <property type="evidence" value="ECO:0007669"/>
    <property type="project" value="UniProtKB-UniRule"/>
</dbReference>
<dbReference type="SUPFAM" id="SSF53623">
    <property type="entry name" value="MurD-like peptide ligases, catalytic domain"/>
    <property type="match status" value="1"/>
</dbReference>
<dbReference type="InterPro" id="IPR036565">
    <property type="entry name" value="Mur-like_cat_sf"/>
</dbReference>
<dbReference type="GO" id="GO:0008360">
    <property type="term" value="P:regulation of cell shape"/>
    <property type="evidence" value="ECO:0007669"/>
    <property type="project" value="UniProtKB-KW"/>
</dbReference>
<dbReference type="InterPro" id="IPR005863">
    <property type="entry name" value="UDP-N-AcMur_synth"/>
</dbReference>
<dbReference type="InterPro" id="IPR004101">
    <property type="entry name" value="Mur_ligase_C"/>
</dbReference>
<dbReference type="GO" id="GO:0047480">
    <property type="term" value="F:UDP-N-acetylmuramoyl-tripeptide-D-alanyl-D-alanine ligase activity"/>
    <property type="evidence" value="ECO:0007669"/>
    <property type="project" value="UniProtKB-UniRule"/>
</dbReference>
<evidence type="ECO:0000259" key="13">
    <source>
        <dbReference type="Pfam" id="PF02875"/>
    </source>
</evidence>
<dbReference type="GO" id="GO:0005737">
    <property type="term" value="C:cytoplasm"/>
    <property type="evidence" value="ECO:0007669"/>
    <property type="project" value="UniProtKB-SubCell"/>
</dbReference>
<comment type="function">
    <text evidence="10 11">Involved in cell wall formation. Catalyzes the final step in the synthesis of UDP-N-acetylmuramoyl-pentapeptide, the precursor of murein.</text>
</comment>
<dbReference type="RefSeq" id="WP_145364243.1">
    <property type="nucleotide sequence ID" value="NZ_CP036268.1"/>
</dbReference>
<evidence type="ECO:0000259" key="12">
    <source>
        <dbReference type="Pfam" id="PF01225"/>
    </source>
</evidence>
<dbReference type="Gene3D" id="3.40.1190.10">
    <property type="entry name" value="Mur-like, catalytic domain"/>
    <property type="match status" value="1"/>
</dbReference>
<evidence type="ECO:0000256" key="7">
    <source>
        <dbReference type="ARBA" id="ARBA00022984"/>
    </source>
</evidence>
<keyword evidence="2 10" id="KW-0436">Ligase</keyword>
<dbReference type="PANTHER" id="PTHR43024">
    <property type="entry name" value="UDP-N-ACETYLMURAMOYL-TRIPEPTIDE--D-ALANYL-D-ALANINE LIGASE"/>
    <property type="match status" value="1"/>
</dbReference>
<dbReference type="Pfam" id="PF08245">
    <property type="entry name" value="Mur_ligase_M"/>
    <property type="match status" value="1"/>
</dbReference>
<dbReference type="Pfam" id="PF01225">
    <property type="entry name" value="Mur_ligase"/>
    <property type="match status" value="1"/>
</dbReference>
<keyword evidence="6 10" id="KW-0133">Cell shape</keyword>
<dbReference type="Proteomes" id="UP000317318">
    <property type="component" value="Chromosome"/>
</dbReference>
<comment type="pathway">
    <text evidence="10 11">Cell wall biogenesis; peptidoglycan biosynthesis.</text>
</comment>
<feature type="domain" description="Mur ligase central" evidence="14">
    <location>
        <begin position="110"/>
        <end position="291"/>
    </location>
</feature>
<evidence type="ECO:0000259" key="14">
    <source>
        <dbReference type="Pfam" id="PF08245"/>
    </source>
</evidence>
<dbReference type="OrthoDB" id="9801978at2"/>
<dbReference type="InterPro" id="IPR051046">
    <property type="entry name" value="MurCDEF_CellWall_CoF430Synth"/>
</dbReference>
<keyword evidence="8 10" id="KW-0131">Cell cycle</keyword>
<keyword evidence="4 10" id="KW-0547">Nucleotide-binding</keyword>
<dbReference type="GO" id="GO:0051301">
    <property type="term" value="P:cell division"/>
    <property type="evidence" value="ECO:0007669"/>
    <property type="project" value="UniProtKB-KW"/>
</dbReference>
<evidence type="ECO:0000256" key="4">
    <source>
        <dbReference type="ARBA" id="ARBA00022741"/>
    </source>
</evidence>
<evidence type="ECO:0000313" key="15">
    <source>
        <dbReference type="EMBL" id="QDT38188.1"/>
    </source>
</evidence>
<keyword evidence="3 10" id="KW-0132">Cell division</keyword>
<dbReference type="PANTHER" id="PTHR43024:SF1">
    <property type="entry name" value="UDP-N-ACETYLMURAMOYL-TRIPEPTIDE--D-ALANYL-D-ALANINE LIGASE"/>
    <property type="match status" value="1"/>
</dbReference>
<dbReference type="Gene3D" id="3.40.1390.10">
    <property type="entry name" value="MurE/MurF, N-terminal domain"/>
    <property type="match status" value="1"/>
</dbReference>
<feature type="domain" description="Mur ligase N-terminal catalytic" evidence="12">
    <location>
        <begin position="27"/>
        <end position="96"/>
    </location>
</feature>
<dbReference type="KEGG" id="svp:Pan189_25780"/>
<dbReference type="AlphaFoldDB" id="A0A517R2U0"/>
<dbReference type="EMBL" id="CP036268">
    <property type="protein sequence ID" value="QDT38188.1"/>
    <property type="molecule type" value="Genomic_DNA"/>
</dbReference>
<evidence type="ECO:0000256" key="10">
    <source>
        <dbReference type="HAMAP-Rule" id="MF_02019"/>
    </source>
</evidence>
<accession>A0A517R2U0</accession>
<dbReference type="InterPro" id="IPR013221">
    <property type="entry name" value="Mur_ligase_cen"/>
</dbReference>
<comment type="subcellular location">
    <subcellularLocation>
        <location evidence="10 11">Cytoplasm</location>
    </subcellularLocation>
</comment>
<feature type="binding site" evidence="10">
    <location>
        <begin position="112"/>
        <end position="118"/>
    </location>
    <ligand>
        <name>ATP</name>
        <dbReference type="ChEBI" id="CHEBI:30616"/>
    </ligand>
</feature>
<dbReference type="Pfam" id="PF02875">
    <property type="entry name" value="Mur_ligase_C"/>
    <property type="match status" value="1"/>
</dbReference>
<dbReference type="SUPFAM" id="SSF53244">
    <property type="entry name" value="MurD-like peptide ligases, peptide-binding domain"/>
    <property type="match status" value="1"/>
</dbReference>
<keyword evidence="16" id="KW-1185">Reference proteome</keyword>
<dbReference type="GO" id="GO:0008766">
    <property type="term" value="F:UDP-N-acetylmuramoylalanyl-D-glutamyl-2,6-diaminopimelate-D-alanyl-D-alanine ligase activity"/>
    <property type="evidence" value="ECO:0007669"/>
    <property type="project" value="RHEA"/>
</dbReference>
<keyword evidence="7 10" id="KW-0573">Peptidoglycan synthesis</keyword>